<dbReference type="OrthoDB" id="9835505at2"/>
<proteinExistence type="predicted"/>
<gene>
    <name evidence="1" type="ORF">A8990_11023</name>
</gene>
<name>A0A3D9S321_9BACL</name>
<evidence type="ECO:0000313" key="2">
    <source>
        <dbReference type="Proteomes" id="UP000256304"/>
    </source>
</evidence>
<protein>
    <submittedName>
        <fullName evidence="1">Uncharacterized protein</fullName>
    </submittedName>
</protein>
<reference evidence="1 2" key="1">
    <citation type="submission" date="2018-08" db="EMBL/GenBank/DDBJ databases">
        <title>Genomic Encyclopedia of Type Strains, Phase III (KMG-III): the genomes of soil and plant-associated and newly described type strains.</title>
        <authorList>
            <person name="Whitman W."/>
        </authorList>
    </citation>
    <scope>NUCLEOTIDE SEQUENCE [LARGE SCALE GENOMIC DNA]</scope>
    <source>
        <strain evidence="1 2">CGMCC 1.10966</strain>
    </source>
</reference>
<organism evidence="1 2">
    <name type="scientific">Paenibacillus taihuensis</name>
    <dbReference type="NCBI Taxonomy" id="1156355"/>
    <lineage>
        <taxon>Bacteria</taxon>
        <taxon>Bacillati</taxon>
        <taxon>Bacillota</taxon>
        <taxon>Bacilli</taxon>
        <taxon>Bacillales</taxon>
        <taxon>Paenibacillaceae</taxon>
        <taxon>Paenibacillus</taxon>
    </lineage>
</organism>
<dbReference type="AlphaFoldDB" id="A0A3D9S321"/>
<comment type="caution">
    <text evidence="1">The sequence shown here is derived from an EMBL/GenBank/DDBJ whole genome shotgun (WGS) entry which is preliminary data.</text>
</comment>
<keyword evidence="2" id="KW-1185">Reference proteome</keyword>
<accession>A0A3D9S321</accession>
<dbReference type="RefSeq" id="WP_116188994.1">
    <property type="nucleotide sequence ID" value="NZ_QTTN01000010.1"/>
</dbReference>
<dbReference type="EMBL" id="QTTN01000010">
    <property type="protein sequence ID" value="REE86415.1"/>
    <property type="molecule type" value="Genomic_DNA"/>
</dbReference>
<sequence>MKKTLLIAAMSAFVVVSFTILIRASTERVPERTENDDGPGAFAQGSFSDGVLDIKDLKRSADLIVFGAAVSEQASSDVGVATTFKVTKSFKGKSPEEIIIYQLKDGNELVSGEGYYLFLRKQTDDQENTYYISGGIQGLFDKKDQKVSAREHLMRSSMKELIKGKAAGTSDVEFFEGWINQ</sequence>
<evidence type="ECO:0000313" key="1">
    <source>
        <dbReference type="EMBL" id="REE86415.1"/>
    </source>
</evidence>
<dbReference type="Proteomes" id="UP000256304">
    <property type="component" value="Unassembled WGS sequence"/>
</dbReference>